<dbReference type="EMBL" id="MU277193">
    <property type="protein sequence ID" value="KAI0066173.1"/>
    <property type="molecule type" value="Genomic_DNA"/>
</dbReference>
<evidence type="ECO:0000313" key="2">
    <source>
        <dbReference type="Proteomes" id="UP000814140"/>
    </source>
</evidence>
<dbReference type="Proteomes" id="UP000814140">
    <property type="component" value="Unassembled WGS sequence"/>
</dbReference>
<comment type="caution">
    <text evidence="1">The sequence shown here is derived from an EMBL/GenBank/DDBJ whole genome shotgun (WGS) entry which is preliminary data.</text>
</comment>
<proteinExistence type="predicted"/>
<protein>
    <submittedName>
        <fullName evidence="1">Uncharacterized protein</fullName>
    </submittedName>
</protein>
<name>A0ACB8TDC5_9AGAM</name>
<reference evidence="1" key="2">
    <citation type="journal article" date="2022" name="New Phytol.">
        <title>Evolutionary transition to the ectomycorrhizal habit in the genomes of a hyperdiverse lineage of mushroom-forming fungi.</title>
        <authorList>
            <person name="Looney B."/>
            <person name="Miyauchi S."/>
            <person name="Morin E."/>
            <person name="Drula E."/>
            <person name="Courty P.E."/>
            <person name="Kohler A."/>
            <person name="Kuo A."/>
            <person name="LaButti K."/>
            <person name="Pangilinan J."/>
            <person name="Lipzen A."/>
            <person name="Riley R."/>
            <person name="Andreopoulos W."/>
            <person name="He G."/>
            <person name="Johnson J."/>
            <person name="Nolan M."/>
            <person name="Tritt A."/>
            <person name="Barry K.W."/>
            <person name="Grigoriev I.V."/>
            <person name="Nagy L.G."/>
            <person name="Hibbett D."/>
            <person name="Henrissat B."/>
            <person name="Matheny P.B."/>
            <person name="Labbe J."/>
            <person name="Martin F.M."/>
        </authorList>
    </citation>
    <scope>NUCLEOTIDE SEQUENCE</scope>
    <source>
        <strain evidence="1">HHB10654</strain>
    </source>
</reference>
<gene>
    <name evidence="1" type="ORF">BV25DRAFT_1912955</name>
</gene>
<evidence type="ECO:0000313" key="1">
    <source>
        <dbReference type="EMBL" id="KAI0066173.1"/>
    </source>
</evidence>
<reference evidence="1" key="1">
    <citation type="submission" date="2021-03" db="EMBL/GenBank/DDBJ databases">
        <authorList>
            <consortium name="DOE Joint Genome Institute"/>
            <person name="Ahrendt S."/>
            <person name="Looney B.P."/>
            <person name="Miyauchi S."/>
            <person name="Morin E."/>
            <person name="Drula E."/>
            <person name="Courty P.E."/>
            <person name="Chicoki N."/>
            <person name="Fauchery L."/>
            <person name="Kohler A."/>
            <person name="Kuo A."/>
            <person name="Labutti K."/>
            <person name="Pangilinan J."/>
            <person name="Lipzen A."/>
            <person name="Riley R."/>
            <person name="Andreopoulos W."/>
            <person name="He G."/>
            <person name="Johnson J."/>
            <person name="Barry K.W."/>
            <person name="Grigoriev I.V."/>
            <person name="Nagy L."/>
            <person name="Hibbett D."/>
            <person name="Henrissat B."/>
            <person name="Matheny P.B."/>
            <person name="Labbe J."/>
            <person name="Martin F."/>
        </authorList>
    </citation>
    <scope>NUCLEOTIDE SEQUENCE</scope>
    <source>
        <strain evidence="1">HHB10654</strain>
    </source>
</reference>
<organism evidence="1 2">
    <name type="scientific">Artomyces pyxidatus</name>
    <dbReference type="NCBI Taxonomy" id="48021"/>
    <lineage>
        <taxon>Eukaryota</taxon>
        <taxon>Fungi</taxon>
        <taxon>Dikarya</taxon>
        <taxon>Basidiomycota</taxon>
        <taxon>Agaricomycotina</taxon>
        <taxon>Agaricomycetes</taxon>
        <taxon>Russulales</taxon>
        <taxon>Auriscalpiaceae</taxon>
        <taxon>Artomyces</taxon>
    </lineage>
</organism>
<keyword evidence="2" id="KW-1185">Reference proteome</keyword>
<accession>A0ACB8TDC5</accession>
<sequence>MHRCLQVSEIFHEILGFALANNGGKRDVAAFALACKSTLEPALDVLWRDLDDIRPLWSCLPLDLQLARAHLTLGTNIRTADDLLPSRGLYAIDRLRLDFYARRVRTLAYDPATFRLELFHAASSSHFVEPFVLPALVRLTWHLYTLEGGE</sequence>